<dbReference type="EMBL" id="JAWDJX010000100">
    <property type="protein sequence ID" value="KAK3046324.1"/>
    <property type="molecule type" value="Genomic_DNA"/>
</dbReference>
<sequence>MESKTERECWDSNALRNNFVVALSDMYQEEVPLYSTLVDIVRQVDQAKIGSGQLPRRHELERHGAIRLGTGREMNCIRRLFAVLGMHPVGYYDLSVMGLPLHATAFRPIDESCLESNPFRVFATLLRVDELPFEIRDLVETVLYQRDIFPPRLLQTLTRLEAGERLLDQDAIDLIADALEVFRWHSRSPTSLVQYKSMHSAHPIIADIVCFPSAHINHLTPRTLDIDMVQAEMIKHGLPAKARIEGPPRRNCPILLRQTSFQALQEDVEFRGPDGAFIPYTHTARFGEIEQRGAALTRKGRRLYDDLLALARQRIGDAPEGSPESETAFAEAFAGFPDTWSELRAQDLVYFKYTLVPGSEAVMAGRKAMSMADLVSQGVLSYEPITYEDFLPFSAVGIFMSNVKTESNGSSTRTHETGPGAKSSLEEVLGCRILDEFDLYRSMQRRSIDDCRRVLGLEQIVKS</sequence>
<gene>
    <name evidence="9" type="ORF">LTR09_012197</name>
</gene>
<protein>
    <recommendedName>
        <fullName evidence="7">2-oxoadipate dioxygenase/decarboxylase</fullName>
        <ecNumber evidence="6">1.13.11.93</ecNumber>
    </recommendedName>
    <alternativeName>
        <fullName evidence="8">2-hydroxyglutarate synthase</fullName>
    </alternativeName>
</protein>
<name>A0AAJ0G3Z4_9PEZI</name>
<accession>A0AAJ0G3Z4</accession>
<keyword evidence="10" id="KW-1185">Reference proteome</keyword>
<evidence type="ECO:0000256" key="5">
    <source>
        <dbReference type="ARBA" id="ARBA00035013"/>
    </source>
</evidence>
<evidence type="ECO:0000256" key="8">
    <source>
        <dbReference type="ARBA" id="ARBA00035045"/>
    </source>
</evidence>
<dbReference type="EC" id="1.13.11.93" evidence="6"/>
<comment type="cofactor">
    <cofactor evidence="1">
        <name>Fe(2+)</name>
        <dbReference type="ChEBI" id="CHEBI:29033"/>
    </cofactor>
</comment>
<evidence type="ECO:0000313" key="10">
    <source>
        <dbReference type="Proteomes" id="UP001271007"/>
    </source>
</evidence>
<evidence type="ECO:0000256" key="1">
    <source>
        <dbReference type="ARBA" id="ARBA00001954"/>
    </source>
</evidence>
<dbReference type="Proteomes" id="UP001271007">
    <property type="component" value="Unassembled WGS sequence"/>
</dbReference>
<keyword evidence="4" id="KW-0408">Iron</keyword>
<evidence type="ECO:0000256" key="4">
    <source>
        <dbReference type="ARBA" id="ARBA00023004"/>
    </source>
</evidence>
<evidence type="ECO:0000256" key="6">
    <source>
        <dbReference type="ARBA" id="ARBA00035023"/>
    </source>
</evidence>
<dbReference type="PANTHER" id="PTHR39479">
    <property type="match status" value="1"/>
</dbReference>
<dbReference type="AlphaFoldDB" id="A0AAJ0G3Z4"/>
<evidence type="ECO:0000256" key="7">
    <source>
        <dbReference type="ARBA" id="ARBA00035034"/>
    </source>
</evidence>
<dbReference type="Pfam" id="PF07063">
    <property type="entry name" value="HGLS"/>
    <property type="match status" value="1"/>
</dbReference>
<dbReference type="CDD" id="cd16348">
    <property type="entry name" value="VOC_YdcJ_like"/>
    <property type="match status" value="1"/>
</dbReference>
<comment type="caution">
    <text evidence="9">The sequence shown here is derived from an EMBL/GenBank/DDBJ whole genome shotgun (WGS) entry which is preliminary data.</text>
</comment>
<dbReference type="SMART" id="SM01150">
    <property type="entry name" value="DUF1338"/>
    <property type="match status" value="1"/>
</dbReference>
<dbReference type="Gene3D" id="3.10.180.80">
    <property type="entry name" value="Uncharacterised protein PF07063, DUF1338"/>
    <property type="match status" value="1"/>
</dbReference>
<dbReference type="GO" id="GO:0051213">
    <property type="term" value="F:dioxygenase activity"/>
    <property type="evidence" value="ECO:0007669"/>
    <property type="project" value="UniProtKB-KW"/>
</dbReference>
<organism evidence="9 10">
    <name type="scientific">Extremus antarcticus</name>
    <dbReference type="NCBI Taxonomy" id="702011"/>
    <lineage>
        <taxon>Eukaryota</taxon>
        <taxon>Fungi</taxon>
        <taxon>Dikarya</taxon>
        <taxon>Ascomycota</taxon>
        <taxon>Pezizomycotina</taxon>
        <taxon>Dothideomycetes</taxon>
        <taxon>Dothideomycetidae</taxon>
        <taxon>Mycosphaerellales</taxon>
        <taxon>Extremaceae</taxon>
        <taxon>Extremus</taxon>
    </lineage>
</organism>
<reference evidence="9" key="1">
    <citation type="submission" date="2023-04" db="EMBL/GenBank/DDBJ databases">
        <title>Black Yeasts Isolated from many extreme environments.</title>
        <authorList>
            <person name="Coleine C."/>
            <person name="Stajich J.E."/>
            <person name="Selbmann L."/>
        </authorList>
    </citation>
    <scope>NUCLEOTIDE SEQUENCE</scope>
    <source>
        <strain evidence="9">CCFEE 5312</strain>
    </source>
</reference>
<keyword evidence="3" id="KW-0560">Oxidoreductase</keyword>
<dbReference type="InterPro" id="IPR047869">
    <property type="entry name" value="YdcJ_bac-like"/>
</dbReference>
<evidence type="ECO:0000256" key="3">
    <source>
        <dbReference type="ARBA" id="ARBA00023002"/>
    </source>
</evidence>
<keyword evidence="2" id="KW-0223">Dioxygenase</keyword>
<proteinExistence type="inferred from homology"/>
<dbReference type="PANTHER" id="PTHR39479:SF2">
    <property type="entry name" value="2-OXOADIPATE DIOXYGENASE_DECARBOXYLASE"/>
    <property type="match status" value="1"/>
</dbReference>
<evidence type="ECO:0000313" key="9">
    <source>
        <dbReference type="EMBL" id="KAK3046324.1"/>
    </source>
</evidence>
<evidence type="ECO:0000256" key="2">
    <source>
        <dbReference type="ARBA" id="ARBA00022964"/>
    </source>
</evidence>
<comment type="similarity">
    <text evidence="5">Belongs to the 2-oxoadipate dioxygenase/decarboxylase family.</text>
</comment>
<dbReference type="InterPro" id="IPR009770">
    <property type="entry name" value="HGLS"/>
</dbReference>